<dbReference type="EMBL" id="JAZBRD010000003">
    <property type="protein sequence ID" value="MEE3744230.1"/>
    <property type="molecule type" value="Genomic_DNA"/>
</dbReference>
<dbReference type="Proteomes" id="UP001331664">
    <property type="component" value="Unassembled WGS sequence"/>
</dbReference>
<keyword evidence="2" id="KW-1185">Reference proteome</keyword>
<comment type="caution">
    <text evidence="1">The sequence shown here is derived from an EMBL/GenBank/DDBJ whole genome shotgun (WGS) entry which is preliminary data.</text>
</comment>
<name>A0ABU7M466_9BACT</name>
<dbReference type="RefSeq" id="WP_257789240.1">
    <property type="nucleotide sequence ID" value="NZ_CP018789.1"/>
</dbReference>
<protein>
    <submittedName>
        <fullName evidence="1">Uncharacterized protein</fullName>
    </submittedName>
</protein>
<evidence type="ECO:0000313" key="2">
    <source>
        <dbReference type="Proteomes" id="UP001331664"/>
    </source>
</evidence>
<organism evidence="1 2">
    <name type="scientific">Campylobacter porcelli</name>
    <dbReference type="NCBI Taxonomy" id="1660073"/>
    <lineage>
        <taxon>Bacteria</taxon>
        <taxon>Pseudomonadati</taxon>
        <taxon>Campylobacterota</taxon>
        <taxon>Epsilonproteobacteria</taxon>
        <taxon>Campylobacterales</taxon>
        <taxon>Campylobacteraceae</taxon>
        <taxon>Campylobacter</taxon>
    </lineage>
</organism>
<evidence type="ECO:0000313" key="1">
    <source>
        <dbReference type="EMBL" id="MEE3744230.1"/>
    </source>
</evidence>
<sequence length="42" mass="4630">MNNHSVVAYPSLAKNLANTFNSLTTTHINKRLSSRAIITQDS</sequence>
<reference evidence="1 2" key="1">
    <citation type="submission" date="2024-01" db="EMBL/GenBank/DDBJ databases">
        <title>Campylobacter porcellus sp. nov.</title>
        <authorList>
            <person name="Papic B."/>
            <person name="Gruntar I."/>
        </authorList>
    </citation>
    <scope>NUCLEOTIDE SEQUENCE [LARGE SCALE GENOMIC DNA]</scope>
    <source>
        <strain evidence="1 2">CX2-4855-23</strain>
    </source>
</reference>
<gene>
    <name evidence="1" type="ORF">V2I23_02855</name>
</gene>
<accession>A0ABU7M466</accession>
<proteinExistence type="predicted"/>